<dbReference type="Pfam" id="PF01381">
    <property type="entry name" value="HTH_3"/>
    <property type="match status" value="1"/>
</dbReference>
<sequence length="95" mass="10810">MHVITSSILSLILKFSALTQYEFAGKIGISQSALSRYIIGEREIPYEVAARITKQIGDHNIFLLRAFDSGLNTIEIDIRKRINENYKNEKGEPKL</sequence>
<accession>A0ABD6RA06</accession>
<organism evidence="2 3">
    <name type="scientific">Bacillus thuringiensis</name>
    <dbReference type="NCBI Taxonomy" id="1428"/>
    <lineage>
        <taxon>Bacteria</taxon>
        <taxon>Bacillati</taxon>
        <taxon>Bacillota</taxon>
        <taxon>Bacilli</taxon>
        <taxon>Bacillales</taxon>
        <taxon>Bacillaceae</taxon>
        <taxon>Bacillus</taxon>
        <taxon>Bacillus cereus group</taxon>
    </lineage>
</organism>
<feature type="domain" description="HTH cro/C1-type" evidence="1">
    <location>
        <begin position="18"/>
        <end position="52"/>
    </location>
</feature>
<dbReference type="SUPFAM" id="SSF47413">
    <property type="entry name" value="lambda repressor-like DNA-binding domains"/>
    <property type="match status" value="1"/>
</dbReference>
<evidence type="ECO:0000313" key="3">
    <source>
        <dbReference type="Proteomes" id="UP000190187"/>
    </source>
</evidence>
<dbReference type="CDD" id="cd00093">
    <property type="entry name" value="HTH_XRE"/>
    <property type="match status" value="1"/>
</dbReference>
<dbReference type="AlphaFoldDB" id="A0ABD6RA06"/>
<name>A0ABD6RA06_BACTU</name>
<reference evidence="2 3" key="1">
    <citation type="submission" date="2017-01" db="EMBL/GenBank/DDBJ databases">
        <title>Draft Genome Sequence of Bacillus thuringiensis DNG9.</title>
        <authorList>
            <person name="Rosana A.R."/>
            <person name="Daas M.S."/>
            <person name="Acedo J.Z."/>
            <person name="Case R.J."/>
            <person name="Vederas J.C."/>
            <person name="Nateche F."/>
            <person name="Kebbouche-Gana S."/>
        </authorList>
    </citation>
    <scope>NUCLEOTIDE SEQUENCE [LARGE SCALE GENOMIC DNA]</scope>
    <source>
        <strain evidence="2 3">DNG9</strain>
    </source>
</reference>
<proteinExistence type="predicted"/>
<dbReference type="SMART" id="SM00530">
    <property type="entry name" value="HTH_XRE"/>
    <property type="match status" value="1"/>
</dbReference>
<dbReference type="InterPro" id="IPR001387">
    <property type="entry name" value="Cro/C1-type_HTH"/>
</dbReference>
<dbReference type="Proteomes" id="UP000190187">
    <property type="component" value="Unassembled WGS sequence"/>
</dbReference>
<dbReference type="PROSITE" id="PS50943">
    <property type="entry name" value="HTH_CROC1"/>
    <property type="match status" value="1"/>
</dbReference>
<dbReference type="Gene3D" id="1.10.260.40">
    <property type="entry name" value="lambda repressor-like DNA-binding domains"/>
    <property type="match status" value="1"/>
</dbReference>
<dbReference type="EMBL" id="MSTN01000003">
    <property type="protein sequence ID" value="OPD53361.1"/>
    <property type="molecule type" value="Genomic_DNA"/>
</dbReference>
<comment type="caution">
    <text evidence="2">The sequence shown here is derived from an EMBL/GenBank/DDBJ whole genome shotgun (WGS) entry which is preliminary data.</text>
</comment>
<dbReference type="InterPro" id="IPR010982">
    <property type="entry name" value="Lambda_DNA-bd_dom_sf"/>
</dbReference>
<evidence type="ECO:0000313" key="2">
    <source>
        <dbReference type="EMBL" id="OPD53361.1"/>
    </source>
</evidence>
<evidence type="ECO:0000259" key="1">
    <source>
        <dbReference type="PROSITE" id="PS50943"/>
    </source>
</evidence>
<protein>
    <recommendedName>
        <fullName evidence="1">HTH cro/C1-type domain-containing protein</fullName>
    </recommendedName>
</protein>
<gene>
    <name evidence="2" type="ORF">BVF97_07785</name>
</gene>